<dbReference type="Proteomes" id="UP001256588">
    <property type="component" value="Unassembled WGS sequence"/>
</dbReference>
<evidence type="ECO:0000313" key="3">
    <source>
        <dbReference type="Proteomes" id="UP001256588"/>
    </source>
</evidence>
<gene>
    <name evidence="2" type="ORF">J2W68_003368</name>
</gene>
<dbReference type="InterPro" id="IPR038765">
    <property type="entry name" value="Papain-like_cys_pep_sf"/>
</dbReference>
<reference evidence="2 3" key="1">
    <citation type="submission" date="2023-07" db="EMBL/GenBank/DDBJ databases">
        <title>Sorghum-associated microbial communities from plants grown in Nebraska, USA.</title>
        <authorList>
            <person name="Schachtman D."/>
        </authorList>
    </citation>
    <scope>NUCLEOTIDE SEQUENCE [LARGE SCALE GENOMIC DNA]</scope>
    <source>
        <strain evidence="2 3">4099</strain>
    </source>
</reference>
<accession>A0ABU1Y0R8</accession>
<evidence type="ECO:0000256" key="1">
    <source>
        <dbReference type="SAM" id="SignalP"/>
    </source>
</evidence>
<dbReference type="EMBL" id="JAVDWO010000017">
    <property type="protein sequence ID" value="MDR7194620.1"/>
    <property type="molecule type" value="Genomic_DNA"/>
</dbReference>
<evidence type="ECO:0000313" key="2">
    <source>
        <dbReference type="EMBL" id="MDR7194620.1"/>
    </source>
</evidence>
<dbReference type="InterPro" id="IPR024453">
    <property type="entry name" value="Peptidase_C92"/>
</dbReference>
<comment type="caution">
    <text evidence="2">The sequence shown here is derived from an EMBL/GenBank/DDBJ whole genome shotgun (WGS) entry which is preliminary data.</text>
</comment>
<name>A0ABU1Y0R8_9GAMM</name>
<feature type="signal peptide" evidence="1">
    <location>
        <begin position="1"/>
        <end position="24"/>
    </location>
</feature>
<dbReference type="NCBIfam" id="NF007458">
    <property type="entry name" value="PRK10030.1"/>
    <property type="match status" value="1"/>
</dbReference>
<proteinExistence type="predicted"/>
<dbReference type="Pfam" id="PF05708">
    <property type="entry name" value="Peptidase_C92"/>
    <property type="match status" value="1"/>
</dbReference>
<dbReference type="SUPFAM" id="SSF54001">
    <property type="entry name" value="Cysteine proteinases"/>
    <property type="match status" value="1"/>
</dbReference>
<protein>
    <recommendedName>
        <fullName evidence="4">YiiX family permuted papain-like enzyme</fullName>
    </recommendedName>
</protein>
<feature type="chain" id="PRO_5045135070" description="YiiX family permuted papain-like enzyme" evidence="1">
    <location>
        <begin position="25"/>
        <end position="209"/>
    </location>
</feature>
<sequence length="209" mass="23486">MEKTMRRFLVLALPALLACAAAHAEYDPRAGDVIFHTSRSAQSLAIQKATNSPYSHMGIVFLLDGAPMVYEAVQPVKFTPLADWTRRGDGGRFVVKRLVDADRLLSPATLDRMLEEGRAFEGRPYDLRFEWSDAYVYCSELVWKIYNRALGIEIGKLQTVSEFDLSHPAVQATIRARWEGQPSPQEPVISPSPCSRARCLKRCMRSSLP</sequence>
<keyword evidence="1" id="KW-0732">Signal</keyword>
<keyword evidence="3" id="KW-1185">Reference proteome</keyword>
<dbReference type="Gene3D" id="3.90.1720.10">
    <property type="entry name" value="endopeptidase domain like (from Nostoc punctiforme)"/>
    <property type="match status" value="1"/>
</dbReference>
<evidence type="ECO:0008006" key="4">
    <source>
        <dbReference type="Google" id="ProtNLM"/>
    </source>
</evidence>
<dbReference type="PROSITE" id="PS51257">
    <property type="entry name" value="PROKAR_LIPOPROTEIN"/>
    <property type="match status" value="1"/>
</dbReference>
<organism evidence="2 3">
    <name type="scientific">Luteimonas terrae</name>
    <dbReference type="NCBI Taxonomy" id="1530191"/>
    <lineage>
        <taxon>Bacteria</taxon>
        <taxon>Pseudomonadati</taxon>
        <taxon>Pseudomonadota</taxon>
        <taxon>Gammaproteobacteria</taxon>
        <taxon>Lysobacterales</taxon>
        <taxon>Lysobacteraceae</taxon>
        <taxon>Luteimonas</taxon>
    </lineage>
</organism>